<reference evidence="2" key="2">
    <citation type="submission" date="2015-01" db="EMBL/GenBank/DDBJ databases">
        <title>Evolutionary Origins and Diversification of the Mycorrhizal Mutualists.</title>
        <authorList>
            <consortium name="DOE Joint Genome Institute"/>
            <consortium name="Mycorrhizal Genomics Consortium"/>
            <person name="Kohler A."/>
            <person name="Kuo A."/>
            <person name="Nagy L.G."/>
            <person name="Floudas D."/>
            <person name="Copeland A."/>
            <person name="Barry K.W."/>
            <person name="Cichocki N."/>
            <person name="Veneault-Fourrey C."/>
            <person name="LaButti K."/>
            <person name="Lindquist E.A."/>
            <person name="Lipzen A."/>
            <person name="Lundell T."/>
            <person name="Morin E."/>
            <person name="Murat C."/>
            <person name="Riley R."/>
            <person name="Ohm R."/>
            <person name="Sun H."/>
            <person name="Tunlid A."/>
            <person name="Henrissat B."/>
            <person name="Grigoriev I.V."/>
            <person name="Hibbett D.S."/>
            <person name="Martin F."/>
        </authorList>
    </citation>
    <scope>NUCLEOTIDE SEQUENCE [LARGE SCALE GENOMIC DNA]</scope>
    <source>
        <strain evidence="2">h7</strain>
    </source>
</reference>
<dbReference type="STRING" id="686832.A0A0C2Y7S7"/>
<dbReference type="AlphaFoldDB" id="A0A0C2Y7S7"/>
<gene>
    <name evidence="1" type="ORF">M413DRAFT_448782</name>
</gene>
<protein>
    <submittedName>
        <fullName evidence="1">Uncharacterized protein</fullName>
    </submittedName>
</protein>
<proteinExistence type="predicted"/>
<dbReference type="Proteomes" id="UP000053424">
    <property type="component" value="Unassembled WGS sequence"/>
</dbReference>
<keyword evidence="2" id="KW-1185">Reference proteome</keyword>
<reference evidence="1 2" key="1">
    <citation type="submission" date="2014-04" db="EMBL/GenBank/DDBJ databases">
        <authorList>
            <consortium name="DOE Joint Genome Institute"/>
            <person name="Kuo A."/>
            <person name="Gay G."/>
            <person name="Dore J."/>
            <person name="Kohler A."/>
            <person name="Nagy L.G."/>
            <person name="Floudas D."/>
            <person name="Copeland A."/>
            <person name="Barry K.W."/>
            <person name="Cichocki N."/>
            <person name="Veneault-Fourrey C."/>
            <person name="LaButti K."/>
            <person name="Lindquist E.A."/>
            <person name="Lipzen A."/>
            <person name="Lundell T."/>
            <person name="Morin E."/>
            <person name="Murat C."/>
            <person name="Sun H."/>
            <person name="Tunlid A."/>
            <person name="Henrissat B."/>
            <person name="Grigoriev I.V."/>
            <person name="Hibbett D.S."/>
            <person name="Martin F."/>
            <person name="Nordberg H.P."/>
            <person name="Cantor M.N."/>
            <person name="Hua S.X."/>
        </authorList>
    </citation>
    <scope>NUCLEOTIDE SEQUENCE [LARGE SCALE GENOMIC DNA]</scope>
    <source>
        <strain evidence="2">h7</strain>
    </source>
</reference>
<sequence length="230" mass="25209">MKPSLLLTTTTAPFLATITMGYSSILSWRITAVPPSALTATIIPLNTAAASYKHSFHFAQQISTFLNDSTIHKPDDCTHGGPGITCVADLAGTAYANPDNLDILDTEGKRWNGIAVDTLRARRVRFSSSMLPVGTGDINHFHFGPVQYFRWTPTSSGFRYTLALFGKPSKSIGGNGESHDSVQQGNRVAKDLKEVSREIEIDVGFKSLTLQGFLRSFCFPIVIPFYFPCR</sequence>
<dbReference type="HOGENOM" id="CLU_1204908_0_0_1"/>
<dbReference type="EMBL" id="KN831800">
    <property type="protein sequence ID" value="KIM37072.1"/>
    <property type="molecule type" value="Genomic_DNA"/>
</dbReference>
<organism evidence="1 2">
    <name type="scientific">Hebeloma cylindrosporum</name>
    <dbReference type="NCBI Taxonomy" id="76867"/>
    <lineage>
        <taxon>Eukaryota</taxon>
        <taxon>Fungi</taxon>
        <taxon>Dikarya</taxon>
        <taxon>Basidiomycota</taxon>
        <taxon>Agaricomycotina</taxon>
        <taxon>Agaricomycetes</taxon>
        <taxon>Agaricomycetidae</taxon>
        <taxon>Agaricales</taxon>
        <taxon>Agaricineae</taxon>
        <taxon>Hymenogastraceae</taxon>
        <taxon>Hebeloma</taxon>
    </lineage>
</organism>
<accession>A0A0C2Y7S7</accession>
<evidence type="ECO:0000313" key="2">
    <source>
        <dbReference type="Proteomes" id="UP000053424"/>
    </source>
</evidence>
<name>A0A0C2Y7S7_HEBCY</name>
<evidence type="ECO:0000313" key="1">
    <source>
        <dbReference type="EMBL" id="KIM37072.1"/>
    </source>
</evidence>